<dbReference type="OrthoDB" id="336885at2759"/>
<dbReference type="EMBL" id="UIGY01000064">
    <property type="protein sequence ID" value="SUZ09915.1"/>
    <property type="molecule type" value="Genomic_DNA"/>
</dbReference>
<evidence type="ECO:0000256" key="1">
    <source>
        <dbReference type="SAM" id="MobiDB-lite"/>
    </source>
</evidence>
<protein>
    <submittedName>
        <fullName evidence="2">Bgt-3976</fullName>
    </submittedName>
</protein>
<gene>
    <name evidence="2" type="ORF">BGT96224V2_LOCUS3074</name>
</gene>
<proteinExistence type="predicted"/>
<accession>A0A381L7P9</accession>
<sequence>MTEQTESHQLNERFAAEGKPLDADVEAELQSIMRLHSIDVQELWYKWESYCMKMESDDLKLNIETVRQLKKDVQDVLERESWNKKDRKAGTKYNPSSRDGSKQL</sequence>
<dbReference type="AlphaFoldDB" id="A0A381L7P9"/>
<organism evidence="2">
    <name type="scientific">Blumeria graminis f. sp. tritici 96224</name>
    <dbReference type="NCBI Taxonomy" id="1268274"/>
    <lineage>
        <taxon>Eukaryota</taxon>
        <taxon>Fungi</taxon>
        <taxon>Dikarya</taxon>
        <taxon>Ascomycota</taxon>
        <taxon>Pezizomycotina</taxon>
        <taxon>Leotiomycetes</taxon>
        <taxon>Erysiphales</taxon>
        <taxon>Erysiphaceae</taxon>
        <taxon>Blumeria</taxon>
    </lineage>
</organism>
<name>A0A381L7P9_BLUGR</name>
<reference evidence="2" key="1">
    <citation type="submission" date="2018-07" db="EMBL/GenBank/DDBJ databases">
        <authorList>
            <person name="Quirk P.G."/>
            <person name="Krulwich T.A."/>
        </authorList>
    </citation>
    <scope>NUCLEOTIDE SEQUENCE</scope>
    <source>
        <strain evidence="2">96224</strain>
    </source>
</reference>
<feature type="region of interest" description="Disordered" evidence="1">
    <location>
        <begin position="80"/>
        <end position="104"/>
    </location>
</feature>
<evidence type="ECO:0000313" key="2">
    <source>
        <dbReference type="EMBL" id="SUZ09915.1"/>
    </source>
</evidence>